<feature type="domain" description="PPC" evidence="1">
    <location>
        <begin position="7"/>
        <end position="144"/>
    </location>
</feature>
<dbReference type="PANTHER" id="PTHR34988:SF1">
    <property type="entry name" value="DNA-BINDING PROTEIN"/>
    <property type="match status" value="1"/>
</dbReference>
<dbReference type="InterPro" id="IPR025707">
    <property type="entry name" value="DNA_bp_PD1"/>
</dbReference>
<dbReference type="PROSITE" id="PS51742">
    <property type="entry name" value="PPC"/>
    <property type="match status" value="1"/>
</dbReference>
<organism evidence="2">
    <name type="scientific">Uncultured Desulfatiglans sp</name>
    <dbReference type="NCBI Taxonomy" id="1748965"/>
    <lineage>
        <taxon>Bacteria</taxon>
        <taxon>Pseudomonadati</taxon>
        <taxon>Thermodesulfobacteriota</taxon>
        <taxon>Desulfobacteria</taxon>
        <taxon>Desulfatiglandales</taxon>
        <taxon>Desulfatiglandaceae</taxon>
        <taxon>Desulfatiglans</taxon>
        <taxon>environmental samples</taxon>
    </lineage>
</organism>
<dbReference type="AlphaFoldDB" id="A0A653AB30"/>
<proteinExistence type="predicted"/>
<name>A0A653AB30_UNCDX</name>
<dbReference type="EMBL" id="UPXX01000029">
    <property type="protein sequence ID" value="VBB45173.1"/>
    <property type="molecule type" value="Genomic_DNA"/>
</dbReference>
<dbReference type="CDD" id="cd11378">
    <property type="entry name" value="DUF296"/>
    <property type="match status" value="1"/>
</dbReference>
<dbReference type="Pfam" id="PF03479">
    <property type="entry name" value="PCC"/>
    <property type="match status" value="1"/>
</dbReference>
<evidence type="ECO:0000313" key="2">
    <source>
        <dbReference type="EMBL" id="VBB45173.1"/>
    </source>
</evidence>
<protein>
    <recommendedName>
        <fullName evidence="1">PPC domain-containing protein</fullName>
    </recommendedName>
</protein>
<gene>
    <name evidence="2" type="ORF">TRIP_B350236</name>
</gene>
<dbReference type="PIRSF" id="PIRSF016702">
    <property type="entry name" value="DNA_bp_PD1"/>
    <property type="match status" value="1"/>
</dbReference>
<sequence>MATSKEVRHAGYYMGRLSKDCDLLEALERFCIEKGITLGRVEALGALQKARLGYYDQKKRTYRYLDLDRNLEVTSLMGNISLKDGRPMVHAHMTLADREGKAFGGHLTTGNVVFACEFVIQAFEGAVLERTFDPETDLFLWDLR</sequence>
<evidence type="ECO:0000259" key="1">
    <source>
        <dbReference type="PROSITE" id="PS51742"/>
    </source>
</evidence>
<dbReference type="InterPro" id="IPR005175">
    <property type="entry name" value="PPC_dom"/>
</dbReference>
<dbReference type="Gene3D" id="3.30.1330.80">
    <property type="entry name" value="Hypothetical protein, similar to alpha- acetolactate decarboxylase, domain 2"/>
    <property type="match status" value="1"/>
</dbReference>
<reference evidence="2" key="1">
    <citation type="submission" date="2018-07" db="EMBL/GenBank/DDBJ databases">
        <authorList>
            <consortium name="Genoscope - CEA"/>
            <person name="William W."/>
        </authorList>
    </citation>
    <scope>NUCLEOTIDE SEQUENCE</scope>
    <source>
        <strain evidence="2">IK1</strain>
    </source>
</reference>
<dbReference type="PANTHER" id="PTHR34988">
    <property type="entry name" value="PROTEIN, PUTATIVE-RELATED"/>
    <property type="match status" value="1"/>
</dbReference>
<dbReference type="SUPFAM" id="SSF117856">
    <property type="entry name" value="AF0104/ALDC/Ptd012-like"/>
    <property type="match status" value="1"/>
</dbReference>
<accession>A0A653AB30</accession>